<keyword evidence="7 10" id="KW-0472">Membrane</keyword>
<keyword evidence="5" id="KW-0378">Hydrolase</keyword>
<dbReference type="EC" id="3.6.1.27" evidence="2"/>
<keyword evidence="6 10" id="KW-1133">Transmembrane helix</keyword>
<keyword evidence="3" id="KW-1003">Cell membrane</keyword>
<dbReference type="InterPro" id="IPR000326">
    <property type="entry name" value="PAP2/HPO"/>
</dbReference>
<comment type="caution">
    <text evidence="12">The sequence shown here is derived from an EMBL/GenBank/DDBJ whole genome shotgun (WGS) entry which is preliminary data.</text>
</comment>
<dbReference type="InterPro" id="IPR036938">
    <property type="entry name" value="PAP2/HPO_sf"/>
</dbReference>
<dbReference type="SMART" id="SM00014">
    <property type="entry name" value="acidPPc"/>
    <property type="match status" value="1"/>
</dbReference>
<dbReference type="Pfam" id="PF01569">
    <property type="entry name" value="PAP2"/>
    <property type="match status" value="1"/>
</dbReference>
<reference evidence="12" key="2">
    <citation type="submission" date="2023-01" db="EMBL/GenBank/DDBJ databases">
        <title>Gilvimarinus xylanilyticus HB14 isolated from Caulerpa lentillifera aquaculture base in Hainan, China.</title>
        <authorList>
            <person name="Zhang Y.-J."/>
        </authorList>
    </citation>
    <scope>NUCLEOTIDE SEQUENCE</scope>
    <source>
        <strain evidence="12">HB14</strain>
    </source>
</reference>
<dbReference type="PANTHER" id="PTHR14969:SF62">
    <property type="entry name" value="DECAPRENYLPHOSPHORYL-5-PHOSPHORIBOSE PHOSPHATASE RV3807C-RELATED"/>
    <property type="match status" value="1"/>
</dbReference>
<reference evidence="12" key="1">
    <citation type="submission" date="2022-05" db="EMBL/GenBank/DDBJ databases">
        <authorList>
            <person name="Sun H.-N."/>
        </authorList>
    </citation>
    <scope>NUCLEOTIDE SEQUENCE</scope>
    <source>
        <strain evidence="12">HB14</strain>
    </source>
</reference>
<evidence type="ECO:0000313" key="12">
    <source>
        <dbReference type="EMBL" id="MCP8899193.1"/>
    </source>
</evidence>
<dbReference type="GO" id="GO:0005886">
    <property type="term" value="C:plasma membrane"/>
    <property type="evidence" value="ECO:0007669"/>
    <property type="project" value="UniProtKB-SubCell"/>
</dbReference>
<keyword evidence="4 10" id="KW-0812">Transmembrane</keyword>
<dbReference type="RefSeq" id="WP_253967450.1">
    <property type="nucleotide sequence ID" value="NZ_JAMFTH010000001.1"/>
</dbReference>
<evidence type="ECO:0000256" key="8">
    <source>
        <dbReference type="ARBA" id="ARBA00032707"/>
    </source>
</evidence>
<evidence type="ECO:0000256" key="3">
    <source>
        <dbReference type="ARBA" id="ARBA00022475"/>
    </source>
</evidence>
<dbReference type="EMBL" id="JAMFTH010000001">
    <property type="protein sequence ID" value="MCP8899193.1"/>
    <property type="molecule type" value="Genomic_DNA"/>
</dbReference>
<evidence type="ECO:0000259" key="11">
    <source>
        <dbReference type="SMART" id="SM00014"/>
    </source>
</evidence>
<sequence>MNAFLQRVHQLDTLAFMWLHVTKQFPYRRTVRWISRCGDGPLYIAIALGLIAADIPHSDTFLFMGLTCYTLDVGLYLVLKNAIKRDRPAVKIDVFESWITPSDQFSFPSGHTAAAFVFAYLVLLFFPAFALAAYVMACLIGSSRVLLGVHYPTDILAGAALGTGCAMLGSVAYAGLWG</sequence>
<protein>
    <recommendedName>
        <fullName evidence="2">undecaprenyl-diphosphate phosphatase</fullName>
        <ecNumber evidence="2">3.6.1.27</ecNumber>
    </recommendedName>
    <alternativeName>
        <fullName evidence="8">Undecaprenyl pyrophosphate phosphatase</fullName>
    </alternativeName>
</protein>
<evidence type="ECO:0000256" key="5">
    <source>
        <dbReference type="ARBA" id="ARBA00022801"/>
    </source>
</evidence>
<dbReference type="AlphaFoldDB" id="A0A9X2HVJ1"/>
<dbReference type="Proteomes" id="UP001139319">
    <property type="component" value="Unassembled WGS sequence"/>
</dbReference>
<name>A0A9X2HVJ1_9GAMM</name>
<accession>A0A9X2HVJ1</accession>
<comment type="catalytic activity">
    <reaction evidence="9">
        <text>di-trans,octa-cis-undecaprenyl diphosphate + H2O = di-trans,octa-cis-undecaprenyl phosphate + phosphate + H(+)</text>
        <dbReference type="Rhea" id="RHEA:28094"/>
        <dbReference type="ChEBI" id="CHEBI:15377"/>
        <dbReference type="ChEBI" id="CHEBI:15378"/>
        <dbReference type="ChEBI" id="CHEBI:43474"/>
        <dbReference type="ChEBI" id="CHEBI:58405"/>
        <dbReference type="ChEBI" id="CHEBI:60392"/>
        <dbReference type="EC" id="3.6.1.27"/>
    </reaction>
</comment>
<dbReference type="PANTHER" id="PTHR14969">
    <property type="entry name" value="SPHINGOSINE-1-PHOSPHATE PHOSPHOHYDROLASE"/>
    <property type="match status" value="1"/>
</dbReference>
<evidence type="ECO:0000256" key="7">
    <source>
        <dbReference type="ARBA" id="ARBA00023136"/>
    </source>
</evidence>
<feature type="transmembrane region" description="Helical" evidence="10">
    <location>
        <begin position="113"/>
        <end position="135"/>
    </location>
</feature>
<evidence type="ECO:0000256" key="6">
    <source>
        <dbReference type="ARBA" id="ARBA00022989"/>
    </source>
</evidence>
<evidence type="ECO:0000313" key="13">
    <source>
        <dbReference type="Proteomes" id="UP001139319"/>
    </source>
</evidence>
<comment type="subcellular location">
    <subcellularLocation>
        <location evidence="1">Cell membrane</location>
        <topology evidence="1">Multi-pass membrane protein</topology>
    </subcellularLocation>
</comment>
<gene>
    <name evidence="12" type="ORF">M6D89_07790</name>
</gene>
<evidence type="ECO:0000256" key="2">
    <source>
        <dbReference type="ARBA" id="ARBA00012374"/>
    </source>
</evidence>
<evidence type="ECO:0000256" key="9">
    <source>
        <dbReference type="ARBA" id="ARBA00047594"/>
    </source>
</evidence>
<feature type="transmembrane region" description="Helical" evidence="10">
    <location>
        <begin position="33"/>
        <end position="55"/>
    </location>
</feature>
<evidence type="ECO:0000256" key="1">
    <source>
        <dbReference type="ARBA" id="ARBA00004651"/>
    </source>
</evidence>
<evidence type="ECO:0000256" key="4">
    <source>
        <dbReference type="ARBA" id="ARBA00022692"/>
    </source>
</evidence>
<keyword evidence="13" id="KW-1185">Reference proteome</keyword>
<dbReference type="SUPFAM" id="SSF48317">
    <property type="entry name" value="Acid phosphatase/Vanadium-dependent haloperoxidase"/>
    <property type="match status" value="1"/>
</dbReference>
<feature type="transmembrane region" description="Helical" evidence="10">
    <location>
        <begin position="155"/>
        <end position="176"/>
    </location>
</feature>
<evidence type="ECO:0000256" key="10">
    <source>
        <dbReference type="SAM" id="Phobius"/>
    </source>
</evidence>
<feature type="domain" description="Phosphatidic acid phosphatase type 2/haloperoxidase" evidence="11">
    <location>
        <begin position="61"/>
        <end position="170"/>
    </location>
</feature>
<feature type="transmembrane region" description="Helical" evidence="10">
    <location>
        <begin position="61"/>
        <end position="79"/>
    </location>
</feature>
<dbReference type="Gene3D" id="1.20.144.10">
    <property type="entry name" value="Phosphatidic acid phosphatase type 2/haloperoxidase"/>
    <property type="match status" value="1"/>
</dbReference>
<dbReference type="GO" id="GO:0050380">
    <property type="term" value="F:undecaprenyl-diphosphatase activity"/>
    <property type="evidence" value="ECO:0007669"/>
    <property type="project" value="UniProtKB-EC"/>
</dbReference>
<proteinExistence type="predicted"/>
<organism evidence="12 13">
    <name type="scientific">Gilvimarinus xylanilyticus</name>
    <dbReference type="NCBI Taxonomy" id="2944139"/>
    <lineage>
        <taxon>Bacteria</taxon>
        <taxon>Pseudomonadati</taxon>
        <taxon>Pseudomonadota</taxon>
        <taxon>Gammaproteobacteria</taxon>
        <taxon>Cellvibrionales</taxon>
        <taxon>Cellvibrionaceae</taxon>
        <taxon>Gilvimarinus</taxon>
    </lineage>
</organism>